<reference evidence="1 2" key="2">
    <citation type="submission" date="2019-01" db="EMBL/GenBank/DDBJ databases">
        <title>Hymenobacter humicola sp. nov., isolated from soils in Antarctica.</title>
        <authorList>
            <person name="Sedlacek I."/>
            <person name="Holochova P."/>
            <person name="Kralova S."/>
            <person name="Pantucek R."/>
            <person name="Stankova E."/>
            <person name="Vrbovska V."/>
            <person name="Kristofova L."/>
            <person name="Svec P."/>
            <person name="Busse H.-J."/>
        </authorList>
    </citation>
    <scope>NUCLEOTIDE SEQUENCE [LARGE SCALE GENOMIC DNA]</scope>
    <source>
        <strain evidence="1 2">CCM 8852</strain>
    </source>
</reference>
<reference evidence="1 2" key="1">
    <citation type="submission" date="2018-09" db="EMBL/GenBank/DDBJ databases">
        <authorList>
            <person name="Zeman M."/>
            <person name="Pardy F."/>
        </authorList>
    </citation>
    <scope>NUCLEOTIDE SEQUENCE [LARGE SCALE GENOMIC DNA]</scope>
    <source>
        <strain evidence="1 2">CCM 8852</strain>
    </source>
</reference>
<proteinExistence type="predicted"/>
<dbReference type="AlphaFoldDB" id="A0A418QU65"/>
<gene>
    <name evidence="1" type="ORF">D0T11_14085</name>
</gene>
<comment type="caution">
    <text evidence="1">The sequence shown here is derived from an EMBL/GenBank/DDBJ whole genome shotgun (WGS) entry which is preliminary data.</text>
</comment>
<evidence type="ECO:0008006" key="3">
    <source>
        <dbReference type="Google" id="ProtNLM"/>
    </source>
</evidence>
<protein>
    <recommendedName>
        <fullName evidence="3">SMI1/KNR4 family protein</fullName>
    </recommendedName>
</protein>
<evidence type="ECO:0000313" key="1">
    <source>
        <dbReference type="EMBL" id="RIY08638.1"/>
    </source>
</evidence>
<sequence length="176" mass="20291">MNIPMMDAENMRQALAVAAIKVHKHFEPLRNENTELLRRIGLSEEALQFFEEFSFDGDLEVGELHYDQANCFKKNLDWEDAFQRALRTELLLVGSGPSGDPIAVDLRDYQAGYLFHDYFWDEENEEPRKFFIKLNCSLGQLFMNAITIEGYPIDAYEAAAYTGSDFTGDWSPETNR</sequence>
<dbReference type="Proteomes" id="UP000284250">
    <property type="component" value="Unassembled WGS sequence"/>
</dbReference>
<name>A0A418QU65_9BACT</name>
<accession>A0A418QU65</accession>
<evidence type="ECO:0000313" key="2">
    <source>
        <dbReference type="Proteomes" id="UP000284250"/>
    </source>
</evidence>
<organism evidence="1 2">
    <name type="scientific">Hymenobacter rubripertinctus</name>
    <dbReference type="NCBI Taxonomy" id="2029981"/>
    <lineage>
        <taxon>Bacteria</taxon>
        <taxon>Pseudomonadati</taxon>
        <taxon>Bacteroidota</taxon>
        <taxon>Cytophagia</taxon>
        <taxon>Cytophagales</taxon>
        <taxon>Hymenobacteraceae</taxon>
        <taxon>Hymenobacter</taxon>
    </lineage>
</organism>
<keyword evidence="2" id="KW-1185">Reference proteome</keyword>
<dbReference type="EMBL" id="QYCN01000021">
    <property type="protein sequence ID" value="RIY08638.1"/>
    <property type="molecule type" value="Genomic_DNA"/>
</dbReference>